<evidence type="ECO:0000256" key="9">
    <source>
        <dbReference type="ARBA" id="ARBA00032183"/>
    </source>
</evidence>
<dbReference type="STRING" id="8153.ENSHBUP00000014732"/>
<evidence type="ECO:0000256" key="3">
    <source>
        <dbReference type="ARBA" id="ARBA00013738"/>
    </source>
</evidence>
<keyword evidence="7" id="KW-0206">Cytoskeleton</keyword>
<accession>A0A3Q2VR33</accession>
<proteinExistence type="inferred from homology"/>
<reference evidence="11" key="1">
    <citation type="submission" date="2025-08" db="UniProtKB">
        <authorList>
            <consortium name="Ensembl"/>
        </authorList>
    </citation>
    <scope>IDENTIFICATION</scope>
</reference>
<dbReference type="GeneTree" id="ENSGT00940000171948"/>
<evidence type="ECO:0000256" key="1">
    <source>
        <dbReference type="ARBA" id="ARBA00004611"/>
    </source>
</evidence>
<keyword evidence="12" id="KW-1185">Reference proteome</keyword>
<dbReference type="InterPro" id="IPR000048">
    <property type="entry name" value="IQ_motif_EF-hand-BS"/>
</dbReference>
<keyword evidence="8" id="KW-0966">Cell projection</keyword>
<feature type="coiled-coil region" evidence="10">
    <location>
        <begin position="173"/>
        <end position="253"/>
    </location>
</feature>
<reference evidence="11" key="2">
    <citation type="submission" date="2025-09" db="UniProtKB">
        <authorList>
            <consortium name="Ensembl"/>
        </authorList>
    </citation>
    <scope>IDENTIFICATION</scope>
</reference>
<evidence type="ECO:0000256" key="5">
    <source>
        <dbReference type="ARBA" id="ARBA00022846"/>
    </source>
</evidence>
<dbReference type="PANTHER" id="PTHR14871">
    <property type="entry name" value="DYNEIN REGULATORY COMPLEX PROTEIN 9"/>
    <property type="match status" value="1"/>
</dbReference>
<keyword evidence="10" id="KW-0175">Coiled coil</keyword>
<comment type="similarity">
    <text evidence="2">Belongs to the DRC9 family.</text>
</comment>
<evidence type="ECO:0000256" key="4">
    <source>
        <dbReference type="ARBA" id="ARBA00022490"/>
    </source>
</evidence>
<feature type="coiled-coil region" evidence="10">
    <location>
        <begin position="79"/>
        <end position="116"/>
    </location>
</feature>
<evidence type="ECO:0000313" key="11">
    <source>
        <dbReference type="Ensembl" id="ENSHBUP00000014732.1"/>
    </source>
</evidence>
<organism evidence="11 12">
    <name type="scientific">Haplochromis burtoni</name>
    <name type="common">Burton's mouthbrooder</name>
    <name type="synonym">Chromis burtoni</name>
    <dbReference type="NCBI Taxonomy" id="8153"/>
    <lineage>
        <taxon>Eukaryota</taxon>
        <taxon>Metazoa</taxon>
        <taxon>Chordata</taxon>
        <taxon>Craniata</taxon>
        <taxon>Vertebrata</taxon>
        <taxon>Euteleostomi</taxon>
        <taxon>Actinopterygii</taxon>
        <taxon>Neopterygii</taxon>
        <taxon>Teleostei</taxon>
        <taxon>Neoteleostei</taxon>
        <taxon>Acanthomorphata</taxon>
        <taxon>Ovalentaria</taxon>
        <taxon>Cichlomorphae</taxon>
        <taxon>Cichliformes</taxon>
        <taxon>Cichlidae</taxon>
        <taxon>African cichlids</taxon>
        <taxon>Pseudocrenilabrinae</taxon>
        <taxon>Haplochromini</taxon>
        <taxon>Haplochromis</taxon>
    </lineage>
</organism>
<dbReference type="Proteomes" id="UP000264840">
    <property type="component" value="Unplaced"/>
</dbReference>
<evidence type="ECO:0000256" key="6">
    <source>
        <dbReference type="ARBA" id="ARBA00023069"/>
    </source>
</evidence>
<keyword evidence="5" id="KW-0282">Flagellum</keyword>
<evidence type="ECO:0000256" key="8">
    <source>
        <dbReference type="ARBA" id="ARBA00023273"/>
    </source>
</evidence>
<dbReference type="PANTHER" id="PTHR14871:SF1">
    <property type="entry name" value="DYNEIN REGULATORY COMPLEX PROTEIN 9"/>
    <property type="match status" value="1"/>
</dbReference>
<evidence type="ECO:0000256" key="10">
    <source>
        <dbReference type="SAM" id="Coils"/>
    </source>
</evidence>
<name>A0A3Q2VR33_HAPBU</name>
<sequence length="305" mass="36760">MCLSRIQSLRLVAVLEDCSHQLEILGHILAMRIRRERPAQEKAKLRKLTRDCEYISQLMSKLHLELEEKQCFSSLLQAVEEVEQRRRDTNMKREEMKQVDKRRQTLLKQQEELQQKTLKLHVIHHEANKKDHLLKMRSKENIKENDTGLQLRKIQSETSQAEALLEGQLELLKKQLKEEVRVHEESQKFLLRQHEELQQLLHELQKHTEQMVQEKSKQLHNMCFKKDLNLDRLEDMKMKFKEMEQMVMEDREEQEKLYQQQARIRAATKLQAWWRGCIVRRGLCGFKKAEKGKKGNKKERRKKKK</sequence>
<dbReference type="OMA" id="QFEEMTI"/>
<dbReference type="Ensembl" id="ENSHBUT00000022804.1">
    <property type="protein sequence ID" value="ENSHBUP00000014732.1"/>
    <property type="gene ID" value="ENSHBUG00000016595.1"/>
</dbReference>
<comment type="subcellular location">
    <subcellularLocation>
        <location evidence="1">Cytoplasm</location>
        <location evidence="1">Cytoskeleton</location>
        <location evidence="1">Flagellum axoneme</location>
    </subcellularLocation>
</comment>
<dbReference type="GO" id="GO:0031514">
    <property type="term" value="C:motile cilium"/>
    <property type="evidence" value="ECO:0007669"/>
    <property type="project" value="TreeGrafter"/>
</dbReference>
<evidence type="ECO:0000256" key="7">
    <source>
        <dbReference type="ARBA" id="ARBA00023212"/>
    </source>
</evidence>
<keyword evidence="6" id="KW-0969">Cilium</keyword>
<protein>
    <recommendedName>
        <fullName evidence="3">Dynein regulatory complex protein 9</fullName>
    </recommendedName>
    <alternativeName>
        <fullName evidence="9">IQ domain-containing protein G</fullName>
    </alternativeName>
</protein>
<dbReference type="GO" id="GO:0044782">
    <property type="term" value="P:cilium organization"/>
    <property type="evidence" value="ECO:0007669"/>
    <property type="project" value="TreeGrafter"/>
</dbReference>
<dbReference type="InterPro" id="IPR042618">
    <property type="entry name" value="IQCG"/>
</dbReference>
<dbReference type="AlphaFoldDB" id="A0A3Q2VR33"/>
<evidence type="ECO:0000256" key="2">
    <source>
        <dbReference type="ARBA" id="ARBA00008222"/>
    </source>
</evidence>
<dbReference type="Pfam" id="PF00612">
    <property type="entry name" value="IQ"/>
    <property type="match status" value="1"/>
</dbReference>
<evidence type="ECO:0000313" key="12">
    <source>
        <dbReference type="Proteomes" id="UP000264840"/>
    </source>
</evidence>
<dbReference type="GO" id="GO:0005737">
    <property type="term" value="C:cytoplasm"/>
    <property type="evidence" value="ECO:0007669"/>
    <property type="project" value="TreeGrafter"/>
</dbReference>
<keyword evidence="4" id="KW-0963">Cytoplasm</keyword>
<dbReference type="PROSITE" id="PS50096">
    <property type="entry name" value="IQ"/>
    <property type="match status" value="1"/>
</dbReference>